<proteinExistence type="inferred from homology"/>
<comment type="similarity">
    <text evidence="2">Belongs to the NapC/NirT/NrfH family.</text>
</comment>
<evidence type="ECO:0000256" key="5">
    <source>
        <dbReference type="ARBA" id="ARBA00022617"/>
    </source>
</evidence>
<evidence type="ECO:0000256" key="2">
    <source>
        <dbReference type="ARBA" id="ARBA00007395"/>
    </source>
</evidence>
<keyword evidence="6" id="KW-0812">Transmembrane</keyword>
<evidence type="ECO:0000256" key="10">
    <source>
        <dbReference type="ARBA" id="ARBA00023004"/>
    </source>
</evidence>
<dbReference type="Pfam" id="PF03264">
    <property type="entry name" value="Cytochrom_NNT"/>
    <property type="match status" value="1"/>
</dbReference>
<keyword evidence="10" id="KW-0408">Iron</keyword>
<keyword evidence="7" id="KW-0479">Metal-binding</keyword>
<dbReference type="Gene3D" id="1.10.3820.10">
    <property type="entry name" value="Di-heme elbow motif domain"/>
    <property type="match status" value="1"/>
</dbReference>
<dbReference type="GO" id="GO:0009055">
    <property type="term" value="F:electron transfer activity"/>
    <property type="evidence" value="ECO:0007669"/>
    <property type="project" value="TreeGrafter"/>
</dbReference>
<dbReference type="PANTHER" id="PTHR30333">
    <property type="entry name" value="CYTOCHROME C-TYPE PROTEIN"/>
    <property type="match status" value="1"/>
</dbReference>
<keyword evidence="9" id="KW-1133">Transmembrane helix</keyword>
<evidence type="ECO:0000256" key="1">
    <source>
        <dbReference type="ARBA" id="ARBA00004236"/>
    </source>
</evidence>
<keyword evidence="3" id="KW-0813">Transport</keyword>
<evidence type="ECO:0000256" key="8">
    <source>
        <dbReference type="ARBA" id="ARBA00022982"/>
    </source>
</evidence>
<keyword evidence="14" id="KW-1185">Reference proteome</keyword>
<accession>A0A381DIR1</accession>
<dbReference type="InterPro" id="IPR036280">
    <property type="entry name" value="Multihaem_cyt_sf"/>
</dbReference>
<evidence type="ECO:0000313" key="14">
    <source>
        <dbReference type="Proteomes" id="UP000254920"/>
    </source>
</evidence>
<evidence type="ECO:0000256" key="3">
    <source>
        <dbReference type="ARBA" id="ARBA00022448"/>
    </source>
</evidence>
<name>A0A381DIR1_9BACT</name>
<evidence type="ECO:0000256" key="7">
    <source>
        <dbReference type="ARBA" id="ARBA00022723"/>
    </source>
</evidence>
<sequence>MKKKIFYFILIGLIIGVMGSYTTTIALTKTSSDKFCVVCHEMDPMVASYRHDVHGGKGDLGFKAQCVDCHLPHDSLVNYIYTKAKNGVVEGYIHFFKDVDQINWLENRKNRLRFVFDDGCVKCHQNIYENSKLSPKGLEMHAHYKKVKSEGKEIGCASCHLEVGHKNLRSVLNYYAKEPEYEIYKDKPKMLEEKDKIVKELSEQK</sequence>
<dbReference type="RefSeq" id="WP_089182901.1">
    <property type="nucleotide sequence ID" value="NZ_CP043427.1"/>
</dbReference>
<keyword evidence="8" id="KW-0249">Electron transport</keyword>
<dbReference type="InterPro" id="IPR005126">
    <property type="entry name" value="NapC/NirT_cyt_c_N"/>
</dbReference>
<dbReference type="InterPro" id="IPR051174">
    <property type="entry name" value="Cytochrome_c-type_ET"/>
</dbReference>
<evidence type="ECO:0000256" key="4">
    <source>
        <dbReference type="ARBA" id="ARBA00022475"/>
    </source>
</evidence>
<dbReference type="SUPFAM" id="SSF48695">
    <property type="entry name" value="Multiheme cytochromes"/>
    <property type="match status" value="1"/>
</dbReference>
<keyword evidence="4" id="KW-1003">Cell membrane</keyword>
<dbReference type="GO" id="GO:0046872">
    <property type="term" value="F:metal ion binding"/>
    <property type="evidence" value="ECO:0007669"/>
    <property type="project" value="UniProtKB-KW"/>
</dbReference>
<dbReference type="GeneID" id="93091133"/>
<dbReference type="InterPro" id="IPR038266">
    <property type="entry name" value="NapC/NirT_cytc_sf"/>
</dbReference>
<dbReference type="PANTHER" id="PTHR30333:SF1">
    <property type="entry name" value="CYTOCHROME C-TYPE PROTEIN NAPC"/>
    <property type="match status" value="1"/>
</dbReference>
<dbReference type="AlphaFoldDB" id="A0A381DIR1"/>
<dbReference type="EMBL" id="UFVD01000001">
    <property type="protein sequence ID" value="SUX10500.1"/>
    <property type="molecule type" value="Genomic_DNA"/>
</dbReference>
<evidence type="ECO:0000256" key="9">
    <source>
        <dbReference type="ARBA" id="ARBA00022989"/>
    </source>
</evidence>
<dbReference type="OrthoDB" id="9782159at2"/>
<evidence type="ECO:0000256" key="6">
    <source>
        <dbReference type="ARBA" id="ARBA00022692"/>
    </source>
</evidence>
<comment type="subcellular location">
    <subcellularLocation>
        <location evidence="1">Cell membrane</location>
    </subcellularLocation>
</comment>
<keyword evidence="5" id="KW-0349">Heme</keyword>
<dbReference type="GO" id="GO:0005886">
    <property type="term" value="C:plasma membrane"/>
    <property type="evidence" value="ECO:0007669"/>
    <property type="project" value="UniProtKB-SubCell"/>
</dbReference>
<dbReference type="GO" id="GO:0009061">
    <property type="term" value="P:anaerobic respiration"/>
    <property type="evidence" value="ECO:0007669"/>
    <property type="project" value="TreeGrafter"/>
</dbReference>
<evidence type="ECO:0000259" key="12">
    <source>
        <dbReference type="Pfam" id="PF03264"/>
    </source>
</evidence>
<reference evidence="13 14" key="1">
    <citation type="submission" date="2018-06" db="EMBL/GenBank/DDBJ databases">
        <authorList>
            <consortium name="Pathogen Informatics"/>
            <person name="Doyle S."/>
        </authorList>
    </citation>
    <scope>NUCLEOTIDE SEQUENCE [LARGE SCALE GENOMIC DNA]</scope>
    <source>
        <strain evidence="13 14">NCTC12475</strain>
    </source>
</reference>
<gene>
    <name evidence="13" type="primary">torC_2</name>
    <name evidence="13" type="ORF">NCTC12475_00697</name>
</gene>
<dbReference type="Proteomes" id="UP000254920">
    <property type="component" value="Unassembled WGS sequence"/>
</dbReference>
<organism evidence="13 14">
    <name type="scientific">Campylobacter sputorum subsp. sputorum</name>
    <dbReference type="NCBI Taxonomy" id="32024"/>
    <lineage>
        <taxon>Bacteria</taxon>
        <taxon>Pseudomonadati</taxon>
        <taxon>Campylobacterota</taxon>
        <taxon>Epsilonproteobacteria</taxon>
        <taxon>Campylobacterales</taxon>
        <taxon>Campylobacteraceae</taxon>
        <taxon>Campylobacter</taxon>
    </lineage>
</organism>
<keyword evidence="11" id="KW-0472">Membrane</keyword>
<evidence type="ECO:0000313" key="13">
    <source>
        <dbReference type="EMBL" id="SUX10500.1"/>
    </source>
</evidence>
<protein>
    <submittedName>
        <fullName evidence="13">NapC/NirT cytochrome C family, N- region</fullName>
    </submittedName>
</protein>
<evidence type="ECO:0000256" key="11">
    <source>
        <dbReference type="ARBA" id="ARBA00023136"/>
    </source>
</evidence>
<feature type="domain" description="NapC/NirT cytochrome c N-terminal" evidence="12">
    <location>
        <begin position="2"/>
        <end position="167"/>
    </location>
</feature>